<keyword evidence="1" id="KW-0175">Coiled coil</keyword>
<evidence type="ECO:0000256" key="1">
    <source>
        <dbReference type="SAM" id="Coils"/>
    </source>
</evidence>
<keyword evidence="4" id="KW-1185">Reference proteome</keyword>
<feature type="transmembrane region" description="Helical" evidence="2">
    <location>
        <begin position="76"/>
        <end position="95"/>
    </location>
</feature>
<dbReference type="eggNOG" id="ENOG502SAGR">
    <property type="taxonomic scope" value="Eukaryota"/>
</dbReference>
<evidence type="ECO:0000313" key="4">
    <source>
        <dbReference type="Proteomes" id="UP000026915"/>
    </source>
</evidence>
<reference evidence="3 4" key="1">
    <citation type="journal article" date="2013" name="Genome Biol.">
        <title>The genome sequence of the most widely cultivated cacao type and its use to identify candidate genes regulating pod color.</title>
        <authorList>
            <person name="Motamayor J.C."/>
            <person name="Mockaitis K."/>
            <person name="Schmutz J."/>
            <person name="Haiminen N."/>
            <person name="Iii D.L."/>
            <person name="Cornejo O."/>
            <person name="Findley S.D."/>
            <person name="Zheng P."/>
            <person name="Utro F."/>
            <person name="Royaert S."/>
            <person name="Saski C."/>
            <person name="Jenkins J."/>
            <person name="Podicheti R."/>
            <person name="Zhao M."/>
            <person name="Scheffler B.E."/>
            <person name="Stack J.C."/>
            <person name="Feltus F.A."/>
            <person name="Mustiga G.M."/>
            <person name="Amores F."/>
            <person name="Phillips W."/>
            <person name="Marelli J.P."/>
            <person name="May G.D."/>
            <person name="Shapiro H."/>
            <person name="Ma J."/>
            <person name="Bustamante C.D."/>
            <person name="Schnell R.J."/>
            <person name="Main D."/>
            <person name="Gilbert D."/>
            <person name="Parida L."/>
            <person name="Kuhn D.N."/>
        </authorList>
    </citation>
    <scope>NUCLEOTIDE SEQUENCE [LARGE SCALE GENOMIC DNA]</scope>
    <source>
        <strain evidence="4">cv. Matina 1-6</strain>
    </source>
</reference>
<protein>
    <submittedName>
        <fullName evidence="3">Retrotransposon-derived protein PEG10, putative</fullName>
    </submittedName>
</protein>
<dbReference type="EMBL" id="CM001886">
    <property type="protein sequence ID" value="EOY16006.1"/>
    <property type="molecule type" value="Genomic_DNA"/>
</dbReference>
<organism evidence="3 4">
    <name type="scientific">Theobroma cacao</name>
    <name type="common">Cacao</name>
    <name type="synonym">Cocoa</name>
    <dbReference type="NCBI Taxonomy" id="3641"/>
    <lineage>
        <taxon>Eukaryota</taxon>
        <taxon>Viridiplantae</taxon>
        <taxon>Streptophyta</taxon>
        <taxon>Embryophyta</taxon>
        <taxon>Tracheophyta</taxon>
        <taxon>Spermatophyta</taxon>
        <taxon>Magnoliopsida</taxon>
        <taxon>eudicotyledons</taxon>
        <taxon>Gunneridae</taxon>
        <taxon>Pentapetalae</taxon>
        <taxon>rosids</taxon>
        <taxon>malvids</taxon>
        <taxon>Malvales</taxon>
        <taxon>Malvaceae</taxon>
        <taxon>Byttnerioideae</taxon>
        <taxon>Theobroma</taxon>
    </lineage>
</organism>
<sequence>MEGIEAKTRDEAPKLLMAIRCAKAALLLSSLKSSVSRVFEAANNDEDEEKEKMRREIENLRVELVKERLKIKKIKLCGVMELILQLILVMLISSFHMTLAFDFFLCDDESSFL</sequence>
<dbReference type="AlphaFoldDB" id="A0A061FG14"/>
<keyword evidence="2" id="KW-1133">Transmembrane helix</keyword>
<proteinExistence type="predicted"/>
<dbReference type="Gramene" id="EOY16006">
    <property type="protein sequence ID" value="EOY16006"/>
    <property type="gene ID" value="TCM_034908"/>
</dbReference>
<dbReference type="OMA" id="MNRIKLC"/>
<dbReference type="HOGENOM" id="CLU_173611_0_0_1"/>
<evidence type="ECO:0000313" key="3">
    <source>
        <dbReference type="EMBL" id="EOY16006.1"/>
    </source>
</evidence>
<dbReference type="Proteomes" id="UP000026915">
    <property type="component" value="Chromosome 8"/>
</dbReference>
<dbReference type="InParanoid" id="A0A061FG14"/>
<gene>
    <name evidence="3" type="ORF">TCM_034908</name>
</gene>
<feature type="coiled-coil region" evidence="1">
    <location>
        <begin position="39"/>
        <end position="70"/>
    </location>
</feature>
<name>A0A061FG14_THECC</name>
<keyword evidence="2" id="KW-0812">Transmembrane</keyword>
<keyword evidence="2" id="KW-0472">Membrane</keyword>
<accession>A0A061FG14</accession>
<evidence type="ECO:0000256" key="2">
    <source>
        <dbReference type="SAM" id="Phobius"/>
    </source>
</evidence>